<keyword evidence="2" id="KW-0223">Dioxygenase</keyword>
<dbReference type="Proteomes" id="UP000037460">
    <property type="component" value="Unassembled WGS sequence"/>
</dbReference>
<proteinExistence type="predicted"/>
<dbReference type="EMBL" id="JWZX01000690">
    <property type="protein sequence ID" value="KOO35972.1"/>
    <property type="molecule type" value="Genomic_DNA"/>
</dbReference>
<feature type="compositionally biased region" description="Acidic residues" evidence="1">
    <location>
        <begin position="321"/>
        <end position="331"/>
    </location>
</feature>
<feature type="compositionally biased region" description="Basic and acidic residues" evidence="1">
    <location>
        <begin position="350"/>
        <end position="365"/>
    </location>
</feature>
<dbReference type="PANTHER" id="PTHR31630">
    <property type="entry name" value="PHYTANOYL-COA DIOXYGENASE-RELATED-RELATED"/>
    <property type="match status" value="1"/>
</dbReference>
<dbReference type="OrthoDB" id="445007at2759"/>
<dbReference type="GO" id="GO:0051213">
    <property type="term" value="F:dioxygenase activity"/>
    <property type="evidence" value="ECO:0007669"/>
    <property type="project" value="UniProtKB-KW"/>
</dbReference>
<organism evidence="2 3">
    <name type="scientific">Chrysochromulina tobinii</name>
    <dbReference type="NCBI Taxonomy" id="1460289"/>
    <lineage>
        <taxon>Eukaryota</taxon>
        <taxon>Haptista</taxon>
        <taxon>Haptophyta</taxon>
        <taxon>Prymnesiophyceae</taxon>
        <taxon>Prymnesiales</taxon>
        <taxon>Chrysochromulinaceae</taxon>
        <taxon>Chrysochromulina</taxon>
    </lineage>
</organism>
<dbReference type="PANTHER" id="PTHR31630:SF6">
    <property type="entry name" value="PHYTANOYL-COA DIOXYGENASE-RELATED"/>
    <property type="match status" value="1"/>
</dbReference>
<protein>
    <submittedName>
        <fullName evidence="2">Phytanoyl-dioxygenase</fullName>
    </submittedName>
</protein>
<reference evidence="3" key="1">
    <citation type="journal article" date="2015" name="PLoS Genet.">
        <title>Genome Sequence and Transcriptome Analyses of Chrysochromulina tobin: Metabolic Tools for Enhanced Algal Fitness in the Prominent Order Prymnesiales (Haptophyceae).</title>
        <authorList>
            <person name="Hovde B.T."/>
            <person name="Deodato C.R."/>
            <person name="Hunsperger H.M."/>
            <person name="Ryken S.A."/>
            <person name="Yost W."/>
            <person name="Jha R.K."/>
            <person name="Patterson J."/>
            <person name="Monnat R.J. Jr."/>
            <person name="Barlow S.B."/>
            <person name="Starkenburg S.R."/>
            <person name="Cattolico R.A."/>
        </authorList>
    </citation>
    <scope>NUCLEOTIDE SEQUENCE</scope>
    <source>
        <strain evidence="3">CCMP291</strain>
    </source>
</reference>
<feature type="compositionally biased region" description="Basic and acidic residues" evidence="1">
    <location>
        <begin position="307"/>
        <end position="320"/>
    </location>
</feature>
<name>A0A0M0KBN3_9EUKA</name>
<keyword evidence="2" id="KW-0560">Oxidoreductase</keyword>
<evidence type="ECO:0000313" key="2">
    <source>
        <dbReference type="EMBL" id="KOO35972.1"/>
    </source>
</evidence>
<gene>
    <name evidence="2" type="ORF">Ctob_014881</name>
</gene>
<keyword evidence="3" id="KW-1185">Reference proteome</keyword>
<evidence type="ECO:0000256" key="1">
    <source>
        <dbReference type="SAM" id="MobiDB-lite"/>
    </source>
</evidence>
<dbReference type="SUPFAM" id="SSF51197">
    <property type="entry name" value="Clavaminate synthase-like"/>
    <property type="match status" value="1"/>
</dbReference>
<dbReference type="InterPro" id="IPR008775">
    <property type="entry name" value="Phytyl_CoA_dOase-like"/>
</dbReference>
<dbReference type="AlphaFoldDB" id="A0A0M0KBN3"/>
<sequence length="439" mass="48104">MSQEAFIWPSPRTWTLSFLTEAQYSFFEQNGYLVVPDAVPLALASDAASAIRSYIGADDADVSTWYKNTLDIYKDTLPNGRKPHHGPCGMVQMFHHRSLWAIRQLPRMHDIFSDLYGTRRLYVTTDRAHFKPPQNASHPAWSDPGDVHVGLHWDVDTRRAAWPVPFVMQGVVYLESTSALQGALRVVPGFHRRFLKWDRTQPANRSADRAPEGEAAAALEAAAVSVEAPAGSLVVWHSLLPHGPAPNVGTRPRISAYVSMVPEDAAPFLGPTRHPDAPLSMADAGTLAYLPSLLMASRAEEVAFEAQAKESREGVSKRDEEDAGAVEDESCGDQGGNQGGNPTAAGGSDGHLERRPERQPERDSSASDPLLGGLPQVATARVRRQSRERRVERWRLRLPLLDEDPHEAELPHPPPGEASGEPAVLTPLGQRLVGLVPWV</sequence>
<accession>A0A0M0KBN3</accession>
<comment type="caution">
    <text evidence="2">The sequence shown here is derived from an EMBL/GenBank/DDBJ whole genome shotgun (WGS) entry which is preliminary data.</text>
</comment>
<feature type="region of interest" description="Disordered" evidence="1">
    <location>
        <begin position="307"/>
        <end position="423"/>
    </location>
</feature>
<dbReference type="Gene3D" id="2.60.120.620">
    <property type="entry name" value="q2cbj1_9rhob like domain"/>
    <property type="match status" value="1"/>
</dbReference>
<dbReference type="Pfam" id="PF05721">
    <property type="entry name" value="PhyH"/>
    <property type="match status" value="1"/>
</dbReference>
<evidence type="ECO:0000313" key="3">
    <source>
        <dbReference type="Proteomes" id="UP000037460"/>
    </source>
</evidence>